<evidence type="ECO:0000313" key="7">
    <source>
        <dbReference type="Proteomes" id="UP001629392"/>
    </source>
</evidence>
<dbReference type="SUPFAM" id="SSF46785">
    <property type="entry name" value="Winged helix' DNA-binding domain"/>
    <property type="match status" value="1"/>
</dbReference>
<feature type="domain" description="HTH lysR-type" evidence="5">
    <location>
        <begin position="4"/>
        <end position="61"/>
    </location>
</feature>
<dbReference type="CDD" id="cd08414">
    <property type="entry name" value="PBP2_LTTR_aromatics_like"/>
    <property type="match status" value="1"/>
</dbReference>
<evidence type="ECO:0000256" key="1">
    <source>
        <dbReference type="ARBA" id="ARBA00009437"/>
    </source>
</evidence>
<keyword evidence="7" id="KW-1185">Reference proteome</keyword>
<dbReference type="SUPFAM" id="SSF53850">
    <property type="entry name" value="Periplasmic binding protein-like II"/>
    <property type="match status" value="1"/>
</dbReference>
<protein>
    <submittedName>
        <fullName evidence="6">LysR family transcriptional regulator</fullName>
    </submittedName>
</protein>
<dbReference type="Pfam" id="PF03466">
    <property type="entry name" value="LysR_substrate"/>
    <property type="match status" value="1"/>
</dbReference>
<gene>
    <name evidence="6" type="ORF">PQQ73_13175</name>
</gene>
<dbReference type="Pfam" id="PF00126">
    <property type="entry name" value="HTH_1"/>
    <property type="match status" value="1"/>
</dbReference>
<dbReference type="InterPro" id="IPR036388">
    <property type="entry name" value="WH-like_DNA-bd_sf"/>
</dbReference>
<evidence type="ECO:0000256" key="3">
    <source>
        <dbReference type="ARBA" id="ARBA00023125"/>
    </source>
</evidence>
<dbReference type="RefSeq" id="WP_408153235.1">
    <property type="nucleotide sequence ID" value="NZ_JAQQCJ010000013.1"/>
</dbReference>
<evidence type="ECO:0000256" key="4">
    <source>
        <dbReference type="ARBA" id="ARBA00023163"/>
    </source>
</evidence>
<keyword evidence="2" id="KW-0805">Transcription regulation</keyword>
<dbReference type="EMBL" id="JAQQCL010000008">
    <property type="protein sequence ID" value="MFM0717283.1"/>
    <property type="molecule type" value="Genomic_DNA"/>
</dbReference>
<organism evidence="6 7">
    <name type="scientific">Paraburkholderia strydomiana</name>
    <dbReference type="NCBI Taxonomy" id="1245417"/>
    <lineage>
        <taxon>Bacteria</taxon>
        <taxon>Pseudomonadati</taxon>
        <taxon>Pseudomonadota</taxon>
        <taxon>Betaproteobacteria</taxon>
        <taxon>Burkholderiales</taxon>
        <taxon>Burkholderiaceae</taxon>
        <taxon>Paraburkholderia</taxon>
    </lineage>
</organism>
<dbReference type="PANTHER" id="PTHR30346">
    <property type="entry name" value="TRANSCRIPTIONAL DUAL REGULATOR HCAR-RELATED"/>
    <property type="match status" value="1"/>
</dbReference>
<dbReference type="PROSITE" id="PS50931">
    <property type="entry name" value="HTH_LYSR"/>
    <property type="match status" value="1"/>
</dbReference>
<dbReference type="PANTHER" id="PTHR30346:SF28">
    <property type="entry name" value="HTH-TYPE TRANSCRIPTIONAL REGULATOR CYNR"/>
    <property type="match status" value="1"/>
</dbReference>
<name>A0ABW9EE73_9BURK</name>
<sequence>MRQLELRHIHAFVCVARQLHFSRAADELGIAAPSLTKLIQDAERLLGVRLFHRTKRSVALSAAGSAYLAEALVALDHLARGEERAVLAERGELGRIEVGYVASAAYAGVLQQAVGGFRGTHPGVDVSIREVPMDGVAAMLRDGQLDAAYVRPPMPLADGIQATTVHRDRFVLALPADCPLAGAASIRPAQLRDQCFVLPEQEAGTFEVARRGHFAPRLGPRPGTLAAVLACVSLGGNVAVVPHTLADCIALPGVVYREIAGKPIASEIAIASRKYERAPAVNAFLAFARNVKAAKGRA</sequence>
<reference evidence="6 7" key="1">
    <citation type="journal article" date="2024" name="Chem. Sci.">
        <title>Discovery of megapolipeptins by genome mining of a Burkholderiales bacteria collection.</title>
        <authorList>
            <person name="Paulo B.S."/>
            <person name="Recchia M.J.J."/>
            <person name="Lee S."/>
            <person name="Fergusson C.H."/>
            <person name="Romanowski S.B."/>
            <person name="Hernandez A."/>
            <person name="Krull N."/>
            <person name="Liu D.Y."/>
            <person name="Cavanagh H."/>
            <person name="Bos A."/>
            <person name="Gray C.A."/>
            <person name="Murphy B.T."/>
            <person name="Linington R.G."/>
            <person name="Eustaquio A.S."/>
        </authorList>
    </citation>
    <scope>NUCLEOTIDE SEQUENCE [LARGE SCALE GENOMIC DNA]</scope>
    <source>
        <strain evidence="6 7">RL17-350-BIC-E</strain>
    </source>
</reference>
<dbReference type="Proteomes" id="UP001629392">
    <property type="component" value="Unassembled WGS sequence"/>
</dbReference>
<comment type="similarity">
    <text evidence="1">Belongs to the LysR transcriptional regulatory family.</text>
</comment>
<evidence type="ECO:0000259" key="5">
    <source>
        <dbReference type="PROSITE" id="PS50931"/>
    </source>
</evidence>
<evidence type="ECO:0000256" key="2">
    <source>
        <dbReference type="ARBA" id="ARBA00023015"/>
    </source>
</evidence>
<evidence type="ECO:0000313" key="6">
    <source>
        <dbReference type="EMBL" id="MFM0717283.1"/>
    </source>
</evidence>
<keyword evidence="3" id="KW-0238">DNA-binding</keyword>
<comment type="caution">
    <text evidence="6">The sequence shown here is derived from an EMBL/GenBank/DDBJ whole genome shotgun (WGS) entry which is preliminary data.</text>
</comment>
<dbReference type="InterPro" id="IPR005119">
    <property type="entry name" value="LysR_subst-bd"/>
</dbReference>
<dbReference type="InterPro" id="IPR000847">
    <property type="entry name" value="LysR_HTH_N"/>
</dbReference>
<dbReference type="InterPro" id="IPR036390">
    <property type="entry name" value="WH_DNA-bd_sf"/>
</dbReference>
<keyword evidence="4" id="KW-0804">Transcription</keyword>
<dbReference type="Gene3D" id="3.40.190.10">
    <property type="entry name" value="Periplasmic binding protein-like II"/>
    <property type="match status" value="2"/>
</dbReference>
<dbReference type="Gene3D" id="1.10.10.10">
    <property type="entry name" value="Winged helix-like DNA-binding domain superfamily/Winged helix DNA-binding domain"/>
    <property type="match status" value="1"/>
</dbReference>
<proteinExistence type="inferred from homology"/>
<accession>A0ABW9EE73</accession>